<evidence type="ECO:0000256" key="17">
    <source>
        <dbReference type="ARBA" id="ARBA00072734"/>
    </source>
</evidence>
<keyword evidence="7" id="KW-0479">Metal-binding</keyword>
<dbReference type="FunFam" id="1.20.5.340:FF:000024">
    <property type="entry name" value="Forkhead box P3, isoform CRA_b"/>
    <property type="match status" value="1"/>
</dbReference>
<keyword evidence="12" id="KW-0805">Transcription regulation</keyword>
<evidence type="ECO:0000256" key="1">
    <source>
        <dbReference type="ARBA" id="ARBA00004123"/>
    </source>
</evidence>
<evidence type="ECO:0000259" key="20">
    <source>
        <dbReference type="PROSITE" id="PS50039"/>
    </source>
</evidence>
<dbReference type="CDD" id="cd20066">
    <property type="entry name" value="FH_FOXP3"/>
    <property type="match status" value="1"/>
</dbReference>
<dbReference type="EMBL" id="JH170646">
    <property type="protein sequence ID" value="EHB09464.1"/>
    <property type="molecule type" value="Genomic_DNA"/>
</dbReference>
<dbReference type="PROSITE" id="PS50039">
    <property type="entry name" value="FORK_HEAD_3"/>
    <property type="match status" value="2"/>
</dbReference>
<dbReference type="Gene3D" id="1.20.5.340">
    <property type="match status" value="1"/>
</dbReference>
<evidence type="ECO:0000256" key="14">
    <source>
        <dbReference type="ARBA" id="ARBA00023159"/>
    </source>
</evidence>
<feature type="domain" description="Fork-head" evidence="20">
    <location>
        <begin position="337"/>
        <end position="423"/>
    </location>
</feature>
<dbReference type="FunCoup" id="G5BJK3">
    <property type="interactions" value="1015"/>
</dbReference>
<evidence type="ECO:0000256" key="2">
    <source>
        <dbReference type="ARBA" id="ARBA00004496"/>
    </source>
</evidence>
<keyword evidence="10" id="KW-0832">Ubl conjugation</keyword>
<dbReference type="InterPro" id="IPR013087">
    <property type="entry name" value="Znf_C2H2_type"/>
</dbReference>
<evidence type="ECO:0000256" key="6">
    <source>
        <dbReference type="ARBA" id="ARBA00022553"/>
    </source>
</evidence>
<feature type="region of interest" description="Disordered" evidence="19">
    <location>
        <begin position="1"/>
        <end position="68"/>
    </location>
</feature>
<evidence type="ECO:0000256" key="13">
    <source>
        <dbReference type="ARBA" id="ARBA00023125"/>
    </source>
</evidence>
<feature type="DNA-binding region" description="Fork-head" evidence="18">
    <location>
        <begin position="423"/>
        <end position="471"/>
    </location>
</feature>
<keyword evidence="9" id="KW-0862">Zinc</keyword>
<evidence type="ECO:0000256" key="3">
    <source>
        <dbReference type="ARBA" id="ARBA00022490"/>
    </source>
</evidence>
<dbReference type="Proteomes" id="UP000006813">
    <property type="component" value="Unassembled WGS sequence"/>
</dbReference>
<evidence type="ECO:0000256" key="15">
    <source>
        <dbReference type="ARBA" id="ARBA00023163"/>
    </source>
</evidence>
<dbReference type="PROSITE" id="PS00028">
    <property type="entry name" value="ZINC_FINGER_C2H2_1"/>
    <property type="match status" value="1"/>
</dbReference>
<dbReference type="InterPro" id="IPR036388">
    <property type="entry name" value="WH-like_DNA-bd_sf"/>
</dbReference>
<dbReference type="Pfam" id="PF16159">
    <property type="entry name" value="FOXP-CC"/>
    <property type="match status" value="1"/>
</dbReference>
<keyword evidence="15" id="KW-0804">Transcription</keyword>
<sequence>MPNPRPAKPLAPSMALGPSPGASPSWRATPKASDLLAPRSPGETFQGRDLRSGTHAASSSLNPLPPSQLQLPTVPLVMVAPSGARLGSSPHLQALLQDRPHFMHQLSTVDTHARTSVLQVRPLDNPAMISLPPSTAATGVFSLKARPGLPPGMNVASLEWVSREPALLCTFPSPSPPKKDSTLSAMPQGSFPLLANGVCKWPGCEKVFKEPEDFFKHCQVDHLLDEKGRAQCLLQREVVQSLEQQLVLEKEKLEAMQAHLAGKMALTKAPTAASSDKGSCCIVAAGTQSSSVPGWPDPQAASDSLFAVRRHLWGSHGNGTFSEFFHNMDYFKFHNMRPPFTYATLIRWAILEAPEKQRTLNEIYRWFTRMFAYFRNHPATWKNAIRHNLSLHKCFVRVESEKGAVWTVDEFEFRKKRSQRPSRNHPATWKNAIRHNLSLHKCFVRVESEKGAVWTVDEFEFRKKRSQRPSRCSNPTLGP</sequence>
<keyword evidence="8" id="KW-0863">Zinc-finger</keyword>
<evidence type="ECO:0000256" key="12">
    <source>
        <dbReference type="ARBA" id="ARBA00023015"/>
    </source>
</evidence>
<dbReference type="AlphaFoldDB" id="G5BJK3"/>
<dbReference type="Gene3D" id="1.10.10.10">
    <property type="entry name" value="Winged helix-like DNA-binding domain superfamily/Winged helix DNA-binding domain"/>
    <property type="match status" value="2"/>
</dbReference>
<dbReference type="GO" id="GO:0008270">
    <property type="term" value="F:zinc ion binding"/>
    <property type="evidence" value="ECO:0007669"/>
    <property type="project" value="UniProtKB-KW"/>
</dbReference>
<organism evidence="21 22">
    <name type="scientific">Heterocephalus glaber</name>
    <name type="common">Naked mole rat</name>
    <dbReference type="NCBI Taxonomy" id="10181"/>
    <lineage>
        <taxon>Eukaryota</taxon>
        <taxon>Metazoa</taxon>
        <taxon>Chordata</taxon>
        <taxon>Craniata</taxon>
        <taxon>Vertebrata</taxon>
        <taxon>Euteleostomi</taxon>
        <taxon>Mammalia</taxon>
        <taxon>Eutheria</taxon>
        <taxon>Euarchontoglires</taxon>
        <taxon>Glires</taxon>
        <taxon>Rodentia</taxon>
        <taxon>Hystricomorpha</taxon>
        <taxon>Bathyergidae</taxon>
        <taxon>Heterocephalus</taxon>
    </lineage>
</organism>
<dbReference type="PRINTS" id="PR00053">
    <property type="entry name" value="FORKHEAD"/>
</dbReference>
<dbReference type="InterPro" id="IPR032354">
    <property type="entry name" value="FOXP-CC"/>
</dbReference>
<dbReference type="InterPro" id="IPR050998">
    <property type="entry name" value="FOXP"/>
</dbReference>
<name>G5BJK3_HETGA</name>
<dbReference type="FunFam" id="1.10.10.10:FF:000010">
    <property type="entry name" value="Forkhead box P2 isoform B"/>
    <property type="match status" value="1"/>
</dbReference>
<keyword evidence="14" id="KW-0010">Activator</keyword>
<dbReference type="STRING" id="10181.G5BJK3"/>
<dbReference type="Pfam" id="PF00250">
    <property type="entry name" value="Forkhead"/>
    <property type="match status" value="2"/>
</dbReference>
<keyword evidence="13 18" id="KW-0238">DNA-binding</keyword>
<dbReference type="InParanoid" id="G5BJK3"/>
<accession>G5BJK3</accession>
<dbReference type="PANTHER" id="PTHR45796:SF5">
    <property type="entry name" value="FORKHEAD BOX PROTEIN P3"/>
    <property type="match status" value="1"/>
</dbReference>
<dbReference type="SMART" id="SM00339">
    <property type="entry name" value="FH"/>
    <property type="match status" value="2"/>
</dbReference>
<evidence type="ECO:0000256" key="16">
    <source>
        <dbReference type="ARBA" id="ARBA00023242"/>
    </source>
</evidence>
<dbReference type="PROSITE" id="PS00658">
    <property type="entry name" value="FORK_HEAD_2"/>
    <property type="match status" value="2"/>
</dbReference>
<feature type="domain" description="Fork-head" evidence="20">
    <location>
        <begin position="423"/>
        <end position="471"/>
    </location>
</feature>
<dbReference type="eggNOG" id="KOG4385">
    <property type="taxonomic scope" value="Eukaryota"/>
</dbReference>
<evidence type="ECO:0000313" key="22">
    <source>
        <dbReference type="Proteomes" id="UP000006813"/>
    </source>
</evidence>
<dbReference type="GO" id="GO:0000978">
    <property type="term" value="F:RNA polymerase II cis-regulatory region sequence-specific DNA binding"/>
    <property type="evidence" value="ECO:0007669"/>
    <property type="project" value="TreeGrafter"/>
</dbReference>
<protein>
    <recommendedName>
        <fullName evidence="17">Forkhead box protein P3</fullName>
    </recommendedName>
</protein>
<keyword evidence="3" id="KW-0963">Cytoplasm</keyword>
<dbReference type="GO" id="GO:0005737">
    <property type="term" value="C:cytoplasm"/>
    <property type="evidence" value="ECO:0007669"/>
    <property type="project" value="UniProtKB-SubCell"/>
</dbReference>
<gene>
    <name evidence="21" type="ORF">GW7_20100</name>
</gene>
<evidence type="ECO:0000256" key="11">
    <source>
        <dbReference type="ARBA" id="ARBA00022990"/>
    </source>
</evidence>
<evidence type="ECO:0000256" key="7">
    <source>
        <dbReference type="ARBA" id="ARBA00022723"/>
    </source>
</evidence>
<dbReference type="GO" id="GO:0001227">
    <property type="term" value="F:DNA-binding transcription repressor activity, RNA polymerase II-specific"/>
    <property type="evidence" value="ECO:0007669"/>
    <property type="project" value="TreeGrafter"/>
</dbReference>
<keyword evidence="5" id="KW-1017">Isopeptide bond</keyword>
<evidence type="ECO:0000256" key="9">
    <source>
        <dbReference type="ARBA" id="ARBA00022833"/>
    </source>
</evidence>
<dbReference type="GO" id="GO:0005634">
    <property type="term" value="C:nucleus"/>
    <property type="evidence" value="ECO:0007669"/>
    <property type="project" value="UniProtKB-SubCell"/>
</dbReference>
<reference evidence="21 22" key="1">
    <citation type="journal article" date="2011" name="Nature">
        <title>Genome sequencing reveals insights into physiology and longevity of the naked mole rat.</title>
        <authorList>
            <person name="Kim E.B."/>
            <person name="Fang X."/>
            <person name="Fushan A.A."/>
            <person name="Huang Z."/>
            <person name="Lobanov A.V."/>
            <person name="Han L."/>
            <person name="Marino S.M."/>
            <person name="Sun X."/>
            <person name="Turanov A.A."/>
            <person name="Yang P."/>
            <person name="Yim S.H."/>
            <person name="Zhao X."/>
            <person name="Kasaikina M.V."/>
            <person name="Stoletzki N."/>
            <person name="Peng C."/>
            <person name="Polak P."/>
            <person name="Xiong Z."/>
            <person name="Kiezun A."/>
            <person name="Zhu Y."/>
            <person name="Chen Y."/>
            <person name="Kryukov G.V."/>
            <person name="Zhang Q."/>
            <person name="Peshkin L."/>
            <person name="Yang L."/>
            <person name="Bronson R.T."/>
            <person name="Buffenstein R."/>
            <person name="Wang B."/>
            <person name="Han C."/>
            <person name="Li Q."/>
            <person name="Chen L."/>
            <person name="Zhao W."/>
            <person name="Sunyaev S.R."/>
            <person name="Park T.J."/>
            <person name="Zhang G."/>
            <person name="Wang J."/>
            <person name="Gladyshev V.N."/>
        </authorList>
    </citation>
    <scope>NUCLEOTIDE SEQUENCE [LARGE SCALE GENOMIC DNA]</scope>
</reference>
<dbReference type="InterPro" id="IPR001766">
    <property type="entry name" value="Fork_head_dom"/>
</dbReference>
<keyword evidence="16 18" id="KW-0539">Nucleus</keyword>
<comment type="subcellular location">
    <subcellularLocation>
        <location evidence="2">Cytoplasm</location>
    </subcellularLocation>
    <subcellularLocation>
        <location evidence="1 18">Nucleus</location>
    </subcellularLocation>
</comment>
<keyword evidence="11" id="KW-0007">Acetylation</keyword>
<evidence type="ECO:0000256" key="10">
    <source>
        <dbReference type="ARBA" id="ARBA00022843"/>
    </source>
</evidence>
<evidence type="ECO:0000256" key="19">
    <source>
        <dbReference type="SAM" id="MobiDB-lite"/>
    </source>
</evidence>
<dbReference type="SUPFAM" id="SSF46785">
    <property type="entry name" value="Winged helix' DNA-binding domain"/>
    <property type="match status" value="2"/>
</dbReference>
<feature type="compositionally biased region" description="Low complexity" evidence="19">
    <location>
        <begin position="58"/>
        <end position="68"/>
    </location>
</feature>
<evidence type="ECO:0000256" key="18">
    <source>
        <dbReference type="PROSITE-ProRule" id="PRU00089"/>
    </source>
</evidence>
<dbReference type="InterPro" id="IPR030456">
    <property type="entry name" value="TF_fork_head_CS_2"/>
</dbReference>
<evidence type="ECO:0000313" key="21">
    <source>
        <dbReference type="EMBL" id="EHB09464.1"/>
    </source>
</evidence>
<proteinExistence type="predicted"/>
<evidence type="ECO:0000256" key="5">
    <source>
        <dbReference type="ARBA" id="ARBA00022499"/>
    </source>
</evidence>
<evidence type="ECO:0000256" key="8">
    <source>
        <dbReference type="ARBA" id="ARBA00022771"/>
    </source>
</evidence>
<dbReference type="InterPro" id="IPR036390">
    <property type="entry name" value="WH_DNA-bd_sf"/>
</dbReference>
<evidence type="ECO:0000256" key="4">
    <source>
        <dbReference type="ARBA" id="ARBA00022491"/>
    </source>
</evidence>
<keyword evidence="4" id="KW-0678">Repressor</keyword>
<keyword evidence="6" id="KW-0597">Phosphoprotein</keyword>
<dbReference type="PANTHER" id="PTHR45796">
    <property type="entry name" value="FORKHEAD BOX P, ISOFORM C"/>
    <property type="match status" value="1"/>
</dbReference>
<dbReference type="InterPro" id="IPR047413">
    <property type="entry name" value="FH_FOXP3"/>
</dbReference>
<feature type="DNA-binding region" description="Fork-head" evidence="18">
    <location>
        <begin position="337"/>
        <end position="423"/>
    </location>
</feature>